<evidence type="ECO:0000256" key="13">
    <source>
        <dbReference type="RuleBase" id="RU361114"/>
    </source>
</evidence>
<sequence length="569" mass="63641">MLDILISIFTFIPHFNFQFKRIPNNFELSWRSEYAQSLALLAAACGIITLLLLLTIVITWICQCCSREETAGKSRRKVRRLSTILFILSVLCFIFLGLCLFGNEHINRGVTKSLNGLADINRGFKLAVAQTNSLNDTCQNASLHIKNLEDIVHQKSKAPGINGTLVTQVDTVLTYITDGMDTVREKLKMLQKTLNEVNFLESAEVYGERIELERWMLLVTLLSIMMCVLFAGVISFCRQSKKGAVVFSGLGIVIFLVVWTLFCLVLPLTVALVDFCSSGGQFIRSRISHPMLNAMEFYQTCDARPTHDNVPPIMGATNISNTLTTFQTNRTQLDSLLDATFKHDPTVSNSSALVADDTVRALKGIGALESTLACYAYRESVRSMNSGICNQAIIGSSVLTFCLLSLGLFLFTLLVIVSRSWNLFTRLYTNHVRYRPMPYDTRSDAAMYFRVPTTQDSLAAWHCAIHDDTKRVSFRPSDYVEVDEDDPFFPRTNDSMIPVDIYGTHVFNPRTRERTEPSTNTTTATGNGSGDDQTAPLWNTASAPPASSSTRSPYNENSYGNYMNNRYDV</sequence>
<name>A0ABR1EU09_NECAM</name>
<feature type="transmembrane region" description="Helical" evidence="13">
    <location>
        <begin position="392"/>
        <end position="417"/>
    </location>
</feature>
<keyword evidence="10" id="KW-0325">Glycoprotein</keyword>
<keyword evidence="8 13" id="KW-0472">Membrane</keyword>
<evidence type="ECO:0000256" key="7">
    <source>
        <dbReference type="ARBA" id="ARBA00023065"/>
    </source>
</evidence>
<keyword evidence="7 13" id="KW-0406">Ion transport</keyword>
<dbReference type="PANTHER" id="PTHR12424">
    <property type="entry name" value="TWEETY-RELATED"/>
    <property type="match status" value="1"/>
</dbReference>
<feature type="transmembrane region" description="Helical" evidence="13">
    <location>
        <begin position="83"/>
        <end position="103"/>
    </location>
</feature>
<keyword evidence="9 13" id="KW-0869">Chloride channel</keyword>
<evidence type="ECO:0000256" key="8">
    <source>
        <dbReference type="ARBA" id="ARBA00023136"/>
    </source>
</evidence>
<dbReference type="Gene3D" id="1.20.140.150">
    <property type="match status" value="1"/>
</dbReference>
<comment type="similarity">
    <text evidence="2 13">Belongs to the tweety family.</text>
</comment>
<evidence type="ECO:0000256" key="3">
    <source>
        <dbReference type="ARBA" id="ARBA00022448"/>
    </source>
</evidence>
<feature type="transmembrane region" description="Helical" evidence="13">
    <location>
        <begin position="38"/>
        <end position="62"/>
    </location>
</feature>
<comment type="function">
    <text evidence="13">Probable chloride channel.</text>
</comment>
<dbReference type="InterPro" id="IPR006990">
    <property type="entry name" value="Tweety"/>
</dbReference>
<evidence type="ECO:0000256" key="2">
    <source>
        <dbReference type="ARBA" id="ARBA00009849"/>
    </source>
</evidence>
<keyword evidence="16" id="KW-1185">Reference proteome</keyword>
<gene>
    <name evidence="15" type="primary">Necator_chrX.g25985</name>
    <name evidence="15" type="ORF">RB195_025819</name>
</gene>
<protein>
    <recommendedName>
        <fullName evidence="13">Protein tweety homolog</fullName>
    </recommendedName>
</protein>
<comment type="subcellular location">
    <subcellularLocation>
        <location evidence="1 13">Cell membrane</location>
        <topology evidence="1 13">Multi-pass membrane protein</topology>
    </subcellularLocation>
</comment>
<feature type="region of interest" description="Disordered" evidence="14">
    <location>
        <begin position="508"/>
        <end position="569"/>
    </location>
</feature>
<dbReference type="EMBL" id="JAVFWL010000006">
    <property type="protein sequence ID" value="KAK6766144.1"/>
    <property type="molecule type" value="Genomic_DNA"/>
</dbReference>
<dbReference type="Pfam" id="PF04906">
    <property type="entry name" value="Tweety"/>
    <property type="match status" value="1"/>
</dbReference>
<proteinExistence type="inferred from homology"/>
<feature type="compositionally biased region" description="Low complexity" evidence="14">
    <location>
        <begin position="540"/>
        <end position="553"/>
    </location>
</feature>
<evidence type="ECO:0000256" key="4">
    <source>
        <dbReference type="ARBA" id="ARBA00022475"/>
    </source>
</evidence>
<feature type="compositionally biased region" description="Low complexity" evidence="14">
    <location>
        <begin position="517"/>
        <end position="526"/>
    </location>
</feature>
<evidence type="ECO:0000256" key="12">
    <source>
        <dbReference type="ARBA" id="ARBA00023303"/>
    </source>
</evidence>
<reference evidence="15 16" key="1">
    <citation type="submission" date="2023-08" db="EMBL/GenBank/DDBJ databases">
        <title>A Necator americanus chromosomal reference genome.</title>
        <authorList>
            <person name="Ilik V."/>
            <person name="Petrzelkova K.J."/>
            <person name="Pardy F."/>
            <person name="Fuh T."/>
            <person name="Niatou-Singa F.S."/>
            <person name="Gouil Q."/>
            <person name="Baker L."/>
            <person name="Ritchie M.E."/>
            <person name="Jex A.R."/>
            <person name="Gazzola D."/>
            <person name="Li H."/>
            <person name="Toshio Fujiwara R."/>
            <person name="Zhan B."/>
            <person name="Aroian R.V."/>
            <person name="Pafco B."/>
            <person name="Schwarz E.M."/>
        </authorList>
    </citation>
    <scope>NUCLEOTIDE SEQUENCE [LARGE SCALE GENOMIC DNA]</scope>
    <source>
        <strain evidence="15 16">Aroian</strain>
        <tissue evidence="15">Whole animal</tissue>
    </source>
</reference>
<dbReference type="PANTHER" id="PTHR12424:SF8">
    <property type="entry name" value="PROTEIN TWEETY"/>
    <property type="match status" value="1"/>
</dbReference>
<keyword evidence="4" id="KW-1003">Cell membrane</keyword>
<feature type="compositionally biased region" description="Polar residues" evidence="14">
    <location>
        <begin position="554"/>
        <end position="569"/>
    </location>
</feature>
<keyword evidence="5 13" id="KW-0812">Transmembrane</keyword>
<evidence type="ECO:0000256" key="14">
    <source>
        <dbReference type="SAM" id="MobiDB-lite"/>
    </source>
</evidence>
<evidence type="ECO:0000313" key="15">
    <source>
        <dbReference type="EMBL" id="KAK6766144.1"/>
    </source>
</evidence>
<evidence type="ECO:0000256" key="11">
    <source>
        <dbReference type="ARBA" id="ARBA00023214"/>
    </source>
</evidence>
<evidence type="ECO:0000256" key="10">
    <source>
        <dbReference type="ARBA" id="ARBA00023180"/>
    </source>
</evidence>
<accession>A0ABR1EU09</accession>
<dbReference type="Proteomes" id="UP001303046">
    <property type="component" value="Unassembled WGS sequence"/>
</dbReference>
<comment type="caution">
    <text evidence="15">The sequence shown here is derived from an EMBL/GenBank/DDBJ whole genome shotgun (WGS) entry which is preliminary data.</text>
</comment>
<keyword evidence="3 13" id="KW-0813">Transport</keyword>
<feature type="transmembrane region" description="Helical" evidence="13">
    <location>
        <begin position="215"/>
        <end position="237"/>
    </location>
</feature>
<keyword evidence="11 13" id="KW-0868">Chloride</keyword>
<keyword evidence="6 13" id="KW-1133">Transmembrane helix</keyword>
<evidence type="ECO:0000256" key="9">
    <source>
        <dbReference type="ARBA" id="ARBA00023173"/>
    </source>
</evidence>
<organism evidence="15 16">
    <name type="scientific">Necator americanus</name>
    <name type="common">Human hookworm</name>
    <dbReference type="NCBI Taxonomy" id="51031"/>
    <lineage>
        <taxon>Eukaryota</taxon>
        <taxon>Metazoa</taxon>
        <taxon>Ecdysozoa</taxon>
        <taxon>Nematoda</taxon>
        <taxon>Chromadorea</taxon>
        <taxon>Rhabditida</taxon>
        <taxon>Rhabditina</taxon>
        <taxon>Rhabditomorpha</taxon>
        <taxon>Strongyloidea</taxon>
        <taxon>Ancylostomatidae</taxon>
        <taxon>Bunostominae</taxon>
        <taxon>Necator</taxon>
    </lineage>
</organism>
<feature type="transmembrane region" description="Helical" evidence="13">
    <location>
        <begin position="244"/>
        <end position="268"/>
    </location>
</feature>
<keyword evidence="12 13" id="KW-0407">Ion channel</keyword>
<evidence type="ECO:0000256" key="1">
    <source>
        <dbReference type="ARBA" id="ARBA00004651"/>
    </source>
</evidence>
<evidence type="ECO:0000256" key="5">
    <source>
        <dbReference type="ARBA" id="ARBA00022692"/>
    </source>
</evidence>
<evidence type="ECO:0000256" key="6">
    <source>
        <dbReference type="ARBA" id="ARBA00022989"/>
    </source>
</evidence>
<evidence type="ECO:0000313" key="16">
    <source>
        <dbReference type="Proteomes" id="UP001303046"/>
    </source>
</evidence>